<feature type="region of interest" description="Disordered" evidence="1">
    <location>
        <begin position="42"/>
        <end position="61"/>
    </location>
</feature>
<feature type="region of interest" description="Disordered" evidence="1">
    <location>
        <begin position="298"/>
        <end position="323"/>
    </location>
</feature>
<dbReference type="Gene3D" id="1.10.510.10">
    <property type="entry name" value="Transferase(Phosphotransferase) domain 1"/>
    <property type="match status" value="1"/>
</dbReference>
<keyword evidence="2" id="KW-0418">Kinase</keyword>
<evidence type="ECO:0000256" key="1">
    <source>
        <dbReference type="SAM" id="MobiDB-lite"/>
    </source>
</evidence>
<feature type="compositionally biased region" description="Polar residues" evidence="1">
    <location>
        <begin position="205"/>
        <end position="223"/>
    </location>
</feature>
<feature type="region of interest" description="Disordered" evidence="1">
    <location>
        <begin position="145"/>
        <end position="223"/>
    </location>
</feature>
<feature type="compositionally biased region" description="Polar residues" evidence="1">
    <location>
        <begin position="179"/>
        <end position="191"/>
    </location>
</feature>
<name>S7MRZ0_MYOBR</name>
<accession>S7MRZ0</accession>
<dbReference type="AlphaFoldDB" id="S7MRZ0"/>
<sequence length="323" mass="34436">MAPAAEEPSGPQSSAWAWLGPLLPLQPGQSLALYAVANPGQSSTVARTRPERHPGLPARGARHDRRLALDTDTFSFGMVVLETLAGHSALRTHGAKAKYLKDLVTEDGEDDLHEAPGPQARALPTELGLALGQLVLCCLHRQAEETPDPGGREAGEASGRSGRAIPGGRGFWPQAPAPQENSYMSTSNASPWQPLAMPSEASAPATEQLQKGPTQSVESDKSVSGVSATLDSWHLTVYCPQAQPCQTALHRGLSHGPLHPPGRLAVLKGVPPESYGGAAQSPSPQPWKDHTWAVVRHHGHHRWSSTQPDRRQCRSWSCTKTGS</sequence>
<gene>
    <name evidence="2" type="ORF">D623_10001988</name>
</gene>
<dbReference type="EMBL" id="KE162161">
    <property type="protein sequence ID" value="EPQ07204.1"/>
    <property type="molecule type" value="Genomic_DNA"/>
</dbReference>
<keyword evidence="2" id="KW-0675">Receptor</keyword>
<evidence type="ECO:0000313" key="3">
    <source>
        <dbReference type="Proteomes" id="UP000052978"/>
    </source>
</evidence>
<keyword evidence="2" id="KW-0808">Transferase</keyword>
<dbReference type="GO" id="GO:0016301">
    <property type="term" value="F:kinase activity"/>
    <property type="evidence" value="ECO:0007669"/>
    <property type="project" value="UniProtKB-KW"/>
</dbReference>
<organism evidence="2 3">
    <name type="scientific">Myotis brandtii</name>
    <name type="common">Brandt's bat</name>
    <dbReference type="NCBI Taxonomy" id="109478"/>
    <lineage>
        <taxon>Eukaryota</taxon>
        <taxon>Metazoa</taxon>
        <taxon>Chordata</taxon>
        <taxon>Craniata</taxon>
        <taxon>Vertebrata</taxon>
        <taxon>Euteleostomi</taxon>
        <taxon>Mammalia</taxon>
        <taxon>Eutheria</taxon>
        <taxon>Laurasiatheria</taxon>
        <taxon>Chiroptera</taxon>
        <taxon>Yangochiroptera</taxon>
        <taxon>Vespertilionidae</taxon>
        <taxon>Myotis</taxon>
    </lineage>
</organism>
<feature type="compositionally biased region" description="Polar residues" evidence="1">
    <location>
        <begin position="314"/>
        <end position="323"/>
    </location>
</feature>
<protein>
    <submittedName>
        <fullName evidence="2">Interleukin-1 receptor-associated kinase 1</fullName>
    </submittedName>
</protein>
<proteinExistence type="predicted"/>
<dbReference type="Proteomes" id="UP000052978">
    <property type="component" value="Unassembled WGS sequence"/>
</dbReference>
<reference evidence="2 3" key="1">
    <citation type="journal article" date="2013" name="Nat. Commun.">
        <title>Genome analysis reveals insights into physiology and longevity of the Brandt's bat Myotis brandtii.</title>
        <authorList>
            <person name="Seim I."/>
            <person name="Fang X."/>
            <person name="Xiong Z."/>
            <person name="Lobanov A.V."/>
            <person name="Huang Z."/>
            <person name="Ma S."/>
            <person name="Feng Y."/>
            <person name="Turanov A.A."/>
            <person name="Zhu Y."/>
            <person name="Lenz T.L."/>
            <person name="Gerashchenko M.V."/>
            <person name="Fan D."/>
            <person name="Hee Yim S."/>
            <person name="Yao X."/>
            <person name="Jordan D."/>
            <person name="Xiong Y."/>
            <person name="Ma Y."/>
            <person name="Lyapunov A.N."/>
            <person name="Chen G."/>
            <person name="Kulakova O.I."/>
            <person name="Sun Y."/>
            <person name="Lee S.G."/>
            <person name="Bronson R.T."/>
            <person name="Moskalev A.A."/>
            <person name="Sunyaev S.R."/>
            <person name="Zhang G."/>
            <person name="Krogh A."/>
            <person name="Wang J."/>
            <person name="Gladyshev V.N."/>
        </authorList>
    </citation>
    <scope>NUCLEOTIDE SEQUENCE [LARGE SCALE GENOMIC DNA]</scope>
</reference>
<evidence type="ECO:0000313" key="2">
    <source>
        <dbReference type="EMBL" id="EPQ07204.1"/>
    </source>
</evidence>
<keyword evidence="3" id="KW-1185">Reference proteome</keyword>